<evidence type="ECO:0000256" key="4">
    <source>
        <dbReference type="ARBA" id="ARBA00022679"/>
    </source>
</evidence>
<gene>
    <name evidence="12" type="ORF">CYJ41_06265</name>
</gene>
<dbReference type="PANTHER" id="PTHR13847">
    <property type="entry name" value="SARCOSINE DEHYDROGENASE-RELATED"/>
    <property type="match status" value="1"/>
</dbReference>
<keyword evidence="9" id="KW-0511">Multifunctional enzyme</keyword>
<keyword evidence="8" id="KW-0560">Oxidoreductase</keyword>
<sequence>MKTFFKDGVFYNKEFDDGYYSKNSAIGESKFVFESALDEIWNKKDSLIVAEAGFGVGINFLNLCKKFKNSNKFLHFVSIEKFPLSKKKLKKFYNEFNEFDDEFKKLSKKLIKKYPPIKTGLYRIIFSKNIILDLYFDDIKIALKNLDFKADVWFMDGFSPSKNPDMWDLEVMKGVANLSMAGTILSTYSSSGFVKRNLTEVGFEVSLIKGHAQKRQMIRAVLKENLNPINDEIWFRRVLKTYNKNSRVLIIGAGISGLSTAKVFQNAGFDVIITEKESEVATNGSGNLIGALMPLITQKDVILGKMHYAAFLMAVNFYKKYGKNLVKFNGAKEFAFDETLIKRYENSNFKLDKKDFPYPSIYIKNAASVRPKKLCVTLSSEFNILFNYEFKNLEKLGNKYKVHFKNGDIMETDIVIFTMGSHSEELFNKGENPKINFDDNVQISSVRGQVTWIKKRLNNEFPLSARGYICPPVGKIQLIGATYDRLDYEKKKRYIDDVKNLENICEFIGSKKTKILDSNVGFRSYSGDRFPIIGALHDKEFFIKNYKAINFTKHSDIYPKHLDGVFINAAHGARGLGTSIMGAYILLDLVLNRPLCVSKEIFNSLNPARFLIRKLKKGLI</sequence>
<dbReference type="InterPro" id="IPR036188">
    <property type="entry name" value="FAD/NAD-bd_sf"/>
</dbReference>
<evidence type="ECO:0000259" key="11">
    <source>
        <dbReference type="Pfam" id="PF05430"/>
    </source>
</evidence>
<dbReference type="SUPFAM" id="SSF51905">
    <property type="entry name" value="FAD/NAD(P)-binding domain"/>
    <property type="match status" value="1"/>
</dbReference>
<reference evidence="12 13" key="1">
    <citation type="submission" date="2017-12" db="EMBL/GenBank/DDBJ databases">
        <title>Phylogenetic diversity of female urinary microbiome.</title>
        <authorList>
            <person name="Thomas-White K."/>
            <person name="Wolfe A.J."/>
        </authorList>
    </citation>
    <scope>NUCLEOTIDE SEQUENCE [LARGE SCALE GENOMIC DNA]</scope>
    <source>
        <strain evidence="12 13">UMB0112</strain>
    </source>
</reference>
<dbReference type="NCBIfam" id="TIGR03197">
    <property type="entry name" value="MnmC_Cterm"/>
    <property type="match status" value="1"/>
</dbReference>
<dbReference type="InterPro" id="IPR047785">
    <property type="entry name" value="tRNA_MNMC2"/>
</dbReference>
<dbReference type="NCBIfam" id="NF002481">
    <property type="entry name" value="PRK01747.1-2"/>
    <property type="match status" value="1"/>
</dbReference>
<dbReference type="EMBL" id="PKHU01000005">
    <property type="protein sequence ID" value="PKZ29032.1"/>
    <property type="molecule type" value="Genomic_DNA"/>
</dbReference>
<evidence type="ECO:0000256" key="3">
    <source>
        <dbReference type="ARBA" id="ARBA00022630"/>
    </source>
</evidence>
<dbReference type="Gene3D" id="3.50.50.60">
    <property type="entry name" value="FAD/NAD(P)-binding domain"/>
    <property type="match status" value="1"/>
</dbReference>
<dbReference type="InterPro" id="IPR008471">
    <property type="entry name" value="MnmC-like_methylTransf"/>
</dbReference>
<dbReference type="GO" id="GO:0005737">
    <property type="term" value="C:cytoplasm"/>
    <property type="evidence" value="ECO:0007669"/>
    <property type="project" value="TreeGrafter"/>
</dbReference>
<dbReference type="AlphaFoldDB" id="A0A2I1N9I5"/>
<dbReference type="HAMAP" id="MF_01102">
    <property type="entry name" value="MnmC"/>
    <property type="match status" value="1"/>
</dbReference>
<keyword evidence="5" id="KW-0949">S-adenosyl-L-methionine</keyword>
<evidence type="ECO:0000256" key="9">
    <source>
        <dbReference type="ARBA" id="ARBA00023268"/>
    </source>
</evidence>
<dbReference type="Gene3D" id="3.40.50.150">
    <property type="entry name" value="Vaccinia Virus protein VP39"/>
    <property type="match status" value="1"/>
</dbReference>
<dbReference type="InterPro" id="IPR023032">
    <property type="entry name" value="tRNA_MAMT_biosynth_bifunc_MnmC"/>
</dbReference>
<keyword evidence="7" id="KW-0274">FAD</keyword>
<evidence type="ECO:0000256" key="2">
    <source>
        <dbReference type="ARBA" id="ARBA00022603"/>
    </source>
</evidence>
<protein>
    <submittedName>
        <fullName evidence="12">Bifunctional tRNA (5-methylaminomethyl-2-thiouridine)(34)-methyltransferase MnmD/FAD-dependent 5-carboxymethylaminomethyl-2-thiouridine(34) oxidoreductase MnmC</fullName>
    </submittedName>
</protein>
<keyword evidence="2 12" id="KW-0489">Methyltransferase</keyword>
<evidence type="ECO:0000256" key="6">
    <source>
        <dbReference type="ARBA" id="ARBA00022694"/>
    </source>
</evidence>
<feature type="domain" description="FAD dependent oxidoreductase" evidence="10">
    <location>
        <begin position="247"/>
        <end position="588"/>
    </location>
</feature>
<dbReference type="GO" id="GO:0016645">
    <property type="term" value="F:oxidoreductase activity, acting on the CH-NH group of donors"/>
    <property type="evidence" value="ECO:0007669"/>
    <property type="project" value="InterPro"/>
</dbReference>
<feature type="domain" description="MnmC-like methyltransferase" evidence="11">
    <location>
        <begin position="102"/>
        <end position="222"/>
    </location>
</feature>
<dbReference type="GO" id="GO:0032259">
    <property type="term" value="P:methylation"/>
    <property type="evidence" value="ECO:0007669"/>
    <property type="project" value="UniProtKB-KW"/>
</dbReference>
<evidence type="ECO:0000313" key="12">
    <source>
        <dbReference type="EMBL" id="PKZ29032.1"/>
    </source>
</evidence>
<dbReference type="Pfam" id="PF05430">
    <property type="entry name" value="Methyltransf_30"/>
    <property type="match status" value="1"/>
</dbReference>
<dbReference type="PRINTS" id="PR00420">
    <property type="entry name" value="RNGMNOXGNASE"/>
</dbReference>
<comment type="caution">
    <text evidence="12">The sequence shown here is derived from an EMBL/GenBank/DDBJ whole genome shotgun (WGS) entry which is preliminary data.</text>
</comment>
<evidence type="ECO:0000313" key="13">
    <source>
        <dbReference type="Proteomes" id="UP000234639"/>
    </source>
</evidence>
<keyword evidence="1" id="KW-0963">Cytoplasm</keyword>
<dbReference type="NCBIfam" id="NF033855">
    <property type="entry name" value="tRNA_MNMC2"/>
    <property type="match status" value="1"/>
</dbReference>
<name>A0A2I1N9I5_9BACT</name>
<dbReference type="GO" id="GO:0008033">
    <property type="term" value="P:tRNA processing"/>
    <property type="evidence" value="ECO:0007669"/>
    <property type="project" value="UniProtKB-KW"/>
</dbReference>
<evidence type="ECO:0000259" key="10">
    <source>
        <dbReference type="Pfam" id="PF01266"/>
    </source>
</evidence>
<dbReference type="Proteomes" id="UP000234639">
    <property type="component" value="Unassembled WGS sequence"/>
</dbReference>
<dbReference type="InterPro" id="IPR029063">
    <property type="entry name" value="SAM-dependent_MTases_sf"/>
</dbReference>
<dbReference type="InterPro" id="IPR006076">
    <property type="entry name" value="FAD-dep_OxRdtase"/>
</dbReference>
<keyword evidence="6" id="KW-0819">tRNA processing</keyword>
<accession>A0A2I1N9I5</accession>
<dbReference type="InterPro" id="IPR017610">
    <property type="entry name" value="tRNA_S-uridine_synth_MnmC_C"/>
</dbReference>
<evidence type="ECO:0000256" key="7">
    <source>
        <dbReference type="ARBA" id="ARBA00022827"/>
    </source>
</evidence>
<dbReference type="PANTHER" id="PTHR13847:SF283">
    <property type="entry name" value="TRNA 5-METHYLAMINOMETHYL-2-THIOURIDINE BIOSYNTHESIS BIFUNCTIONAL PROTEIN MNMC"/>
    <property type="match status" value="1"/>
</dbReference>
<evidence type="ECO:0000256" key="5">
    <source>
        <dbReference type="ARBA" id="ARBA00022691"/>
    </source>
</evidence>
<dbReference type="Pfam" id="PF01266">
    <property type="entry name" value="DAO"/>
    <property type="match status" value="1"/>
</dbReference>
<dbReference type="GO" id="GO:0004808">
    <property type="term" value="F:tRNA (5-methylaminomethyl-2-thiouridylate)(34)-methyltransferase activity"/>
    <property type="evidence" value="ECO:0007669"/>
    <property type="project" value="InterPro"/>
</dbReference>
<evidence type="ECO:0000256" key="8">
    <source>
        <dbReference type="ARBA" id="ARBA00023002"/>
    </source>
</evidence>
<dbReference type="RefSeq" id="WP_101637426.1">
    <property type="nucleotide sequence ID" value="NZ_JAPXGX010000002.1"/>
</dbReference>
<keyword evidence="4 12" id="KW-0808">Transferase</keyword>
<dbReference type="Gene3D" id="3.30.9.10">
    <property type="entry name" value="D-Amino Acid Oxidase, subunit A, domain 2"/>
    <property type="match status" value="1"/>
</dbReference>
<proteinExistence type="inferred from homology"/>
<evidence type="ECO:0000256" key="1">
    <source>
        <dbReference type="ARBA" id="ARBA00022490"/>
    </source>
</evidence>
<keyword evidence="3" id="KW-0285">Flavoprotein</keyword>
<organism evidence="12 13">
    <name type="scientific">Campylobacter ureolyticus</name>
    <dbReference type="NCBI Taxonomy" id="827"/>
    <lineage>
        <taxon>Bacteria</taxon>
        <taxon>Pseudomonadati</taxon>
        <taxon>Campylobacterota</taxon>
        <taxon>Epsilonproteobacteria</taxon>
        <taxon>Campylobacterales</taxon>
        <taxon>Campylobacteraceae</taxon>
        <taxon>Campylobacter</taxon>
    </lineage>
</organism>